<organism evidence="1">
    <name type="scientific">marine sediment metagenome</name>
    <dbReference type="NCBI Taxonomy" id="412755"/>
    <lineage>
        <taxon>unclassified sequences</taxon>
        <taxon>metagenomes</taxon>
        <taxon>ecological metagenomes</taxon>
    </lineage>
</organism>
<comment type="caution">
    <text evidence="1">The sequence shown here is derived from an EMBL/GenBank/DDBJ whole genome shotgun (WGS) entry which is preliminary data.</text>
</comment>
<reference evidence="1" key="1">
    <citation type="journal article" date="2015" name="Nature">
        <title>Complex archaea that bridge the gap between prokaryotes and eukaryotes.</title>
        <authorList>
            <person name="Spang A."/>
            <person name="Saw J.H."/>
            <person name="Jorgensen S.L."/>
            <person name="Zaremba-Niedzwiedzka K."/>
            <person name="Martijn J."/>
            <person name="Lind A.E."/>
            <person name="van Eijk R."/>
            <person name="Schleper C."/>
            <person name="Guy L."/>
            <person name="Ettema T.J."/>
        </authorList>
    </citation>
    <scope>NUCLEOTIDE SEQUENCE</scope>
</reference>
<dbReference type="EMBL" id="LAZR01000134">
    <property type="protein sequence ID" value="KKN87840.1"/>
    <property type="molecule type" value="Genomic_DNA"/>
</dbReference>
<evidence type="ECO:0000313" key="1">
    <source>
        <dbReference type="EMBL" id="KKN87840.1"/>
    </source>
</evidence>
<sequence>MKTYEYEILSFPMDRKSSLIEMQAALNAKGQIGWEMVSISSSEFANIGHTAFLKRGTSEGADVGGTR</sequence>
<accession>A0A0F9U3P3</accession>
<proteinExistence type="predicted"/>
<dbReference type="AlphaFoldDB" id="A0A0F9U3P3"/>
<evidence type="ECO:0008006" key="2">
    <source>
        <dbReference type="Google" id="ProtNLM"/>
    </source>
</evidence>
<name>A0A0F9U3P3_9ZZZZ</name>
<gene>
    <name evidence="1" type="ORF">LCGC14_0255320</name>
</gene>
<protein>
    <recommendedName>
        <fullName evidence="2">DUF4177 domain-containing protein</fullName>
    </recommendedName>
</protein>